<dbReference type="AlphaFoldDB" id="A0AAP0IC27"/>
<accession>A0AAP0IC27</accession>
<comment type="caution">
    <text evidence="1">The sequence shown here is derived from an EMBL/GenBank/DDBJ whole genome shotgun (WGS) entry which is preliminary data.</text>
</comment>
<protein>
    <submittedName>
        <fullName evidence="1">Uncharacterized protein</fullName>
    </submittedName>
</protein>
<dbReference type="Proteomes" id="UP001419268">
    <property type="component" value="Unassembled WGS sequence"/>
</dbReference>
<keyword evidence="2" id="KW-1185">Reference proteome</keyword>
<proteinExistence type="predicted"/>
<sequence>MCTRSCRLIWVLHKEANLPHQLGCKFREIPLDLDDTRTRPYKLYSVYLVLVTHLGKSVRLTL</sequence>
<gene>
    <name evidence="1" type="ORF">Scep_019856</name>
</gene>
<evidence type="ECO:0000313" key="1">
    <source>
        <dbReference type="EMBL" id="KAK9112337.1"/>
    </source>
</evidence>
<dbReference type="EMBL" id="JBBNAG010000008">
    <property type="protein sequence ID" value="KAK9112337.1"/>
    <property type="molecule type" value="Genomic_DNA"/>
</dbReference>
<reference evidence="1 2" key="1">
    <citation type="submission" date="2024-01" db="EMBL/GenBank/DDBJ databases">
        <title>Genome assemblies of Stephania.</title>
        <authorList>
            <person name="Yang L."/>
        </authorList>
    </citation>
    <scope>NUCLEOTIDE SEQUENCE [LARGE SCALE GENOMIC DNA]</scope>
    <source>
        <strain evidence="1">JXDWG</strain>
        <tissue evidence="1">Leaf</tissue>
    </source>
</reference>
<name>A0AAP0IC27_9MAGN</name>
<organism evidence="1 2">
    <name type="scientific">Stephania cephalantha</name>
    <dbReference type="NCBI Taxonomy" id="152367"/>
    <lineage>
        <taxon>Eukaryota</taxon>
        <taxon>Viridiplantae</taxon>
        <taxon>Streptophyta</taxon>
        <taxon>Embryophyta</taxon>
        <taxon>Tracheophyta</taxon>
        <taxon>Spermatophyta</taxon>
        <taxon>Magnoliopsida</taxon>
        <taxon>Ranunculales</taxon>
        <taxon>Menispermaceae</taxon>
        <taxon>Menispermoideae</taxon>
        <taxon>Cissampelideae</taxon>
        <taxon>Stephania</taxon>
    </lineage>
</organism>
<evidence type="ECO:0000313" key="2">
    <source>
        <dbReference type="Proteomes" id="UP001419268"/>
    </source>
</evidence>